<dbReference type="EMBL" id="AAYY01000003">
    <property type="protein sequence ID" value="EDP44802.1"/>
    <property type="molecule type" value="Genomic_DNA"/>
</dbReference>
<name>A8PX08_MALGO</name>
<dbReference type="GO" id="GO:0043023">
    <property type="term" value="F:ribosomal large subunit binding"/>
    <property type="evidence" value="ECO:0007669"/>
    <property type="project" value="TreeGrafter"/>
</dbReference>
<evidence type="ECO:0000256" key="4">
    <source>
        <dbReference type="SAM" id="MobiDB-lite"/>
    </source>
</evidence>
<dbReference type="Pfam" id="PF01765">
    <property type="entry name" value="RRF"/>
    <property type="match status" value="1"/>
</dbReference>
<evidence type="ECO:0000313" key="6">
    <source>
        <dbReference type="EMBL" id="EDP44802.1"/>
    </source>
</evidence>
<comment type="similarity">
    <text evidence="1">Belongs to the RRF family.</text>
</comment>
<reference evidence="6 7" key="1">
    <citation type="journal article" date="2007" name="Proc. Natl. Acad. Sci. U.S.A.">
        <title>Dandruff-associated Malassezia genomes reveal convergent and divergent virulence traits shared with plant and human fungal pathogens.</title>
        <authorList>
            <person name="Xu J."/>
            <person name="Saunders C.W."/>
            <person name="Hu P."/>
            <person name="Grant R.A."/>
            <person name="Boekhout T."/>
            <person name="Kuramae E.E."/>
            <person name="Kronstad J.W."/>
            <person name="Deangelis Y.M."/>
            <person name="Reeder N.L."/>
            <person name="Johnstone K.R."/>
            <person name="Leland M."/>
            <person name="Fieno A.M."/>
            <person name="Begley W.M."/>
            <person name="Sun Y."/>
            <person name="Lacey M.P."/>
            <person name="Chaudhary T."/>
            <person name="Keough T."/>
            <person name="Chu L."/>
            <person name="Sears R."/>
            <person name="Yuan B."/>
            <person name="Dawson T.L.Jr."/>
        </authorList>
    </citation>
    <scope>NUCLEOTIDE SEQUENCE [LARGE SCALE GENOMIC DNA]</scope>
    <source>
        <strain evidence="7">ATCC MYA-4612 / CBS 7966</strain>
    </source>
</reference>
<evidence type="ECO:0000256" key="1">
    <source>
        <dbReference type="ARBA" id="ARBA00005912"/>
    </source>
</evidence>
<dbReference type="Gene3D" id="3.30.1360.40">
    <property type="match status" value="1"/>
</dbReference>
<dbReference type="GeneID" id="5856321"/>
<feature type="domain" description="Ribosome recycling factor" evidence="5">
    <location>
        <begin position="103"/>
        <end position="260"/>
    </location>
</feature>
<evidence type="ECO:0000256" key="2">
    <source>
        <dbReference type="ARBA" id="ARBA00022917"/>
    </source>
</evidence>
<comment type="function">
    <text evidence="3">Necessary for protein synthesis in mitochondria. Functions as a ribosome recycling factor in mitochondria.</text>
</comment>
<evidence type="ECO:0000256" key="3">
    <source>
        <dbReference type="ARBA" id="ARBA00024909"/>
    </source>
</evidence>
<dbReference type="GO" id="GO:0005739">
    <property type="term" value="C:mitochondrion"/>
    <property type="evidence" value="ECO:0007669"/>
    <property type="project" value="TreeGrafter"/>
</dbReference>
<dbReference type="InterPro" id="IPR002661">
    <property type="entry name" value="Ribosome_recyc_fac"/>
</dbReference>
<dbReference type="InterPro" id="IPR036191">
    <property type="entry name" value="RRF_sf"/>
</dbReference>
<dbReference type="SUPFAM" id="SSF55194">
    <property type="entry name" value="Ribosome recycling factor, RRF"/>
    <property type="match status" value="1"/>
</dbReference>
<dbReference type="RefSeq" id="XP_001732016.1">
    <property type="nucleotide sequence ID" value="XM_001731964.1"/>
</dbReference>
<dbReference type="Proteomes" id="UP000008837">
    <property type="component" value="Unassembled WGS sequence"/>
</dbReference>
<comment type="caution">
    <text evidence="6">The sequence shown here is derived from an EMBL/GenBank/DDBJ whole genome shotgun (WGS) entry which is preliminary data.</text>
</comment>
<evidence type="ECO:0000259" key="5">
    <source>
        <dbReference type="Pfam" id="PF01765"/>
    </source>
</evidence>
<proteinExistence type="inferred from homology"/>
<dbReference type="OMA" id="PRIICTR"/>
<evidence type="ECO:0000313" key="7">
    <source>
        <dbReference type="Proteomes" id="UP000008837"/>
    </source>
</evidence>
<protein>
    <recommendedName>
        <fullName evidence="5">Ribosome recycling factor domain-containing protein</fullName>
    </recommendedName>
</protein>
<sequence length="262" mass="29229">MTLTMVTRRMQYIVNVPRYAPRFLPNIPAFATKAAPFSPIILTSRTFSATHMPQKKKNKGAVNEKMAEPMDATPQLDLNGTSSEMESVVARCSEHVRTLVGSLGRVDAALLDDVRVSTGKGIKPIPLHNFATVGVRDNVLVITAYEPETLKHIEKAIYAVGKDLAPQIMHDEEGVMIVHVPKPTGETRKILLQKCIKECDHAKTMLRNVRQSAQKHMKHDSDNKILSKNEAQKESKKLEEITKKHTALLEQVAAESHKRLSL</sequence>
<keyword evidence="2" id="KW-0648">Protein biosynthesis</keyword>
<dbReference type="Gene3D" id="1.10.132.20">
    <property type="entry name" value="Ribosome-recycling factor"/>
    <property type="match status" value="1"/>
</dbReference>
<dbReference type="GO" id="GO:0006412">
    <property type="term" value="P:translation"/>
    <property type="evidence" value="ECO:0007669"/>
    <property type="project" value="UniProtKB-KW"/>
</dbReference>
<dbReference type="InterPro" id="IPR023584">
    <property type="entry name" value="Ribosome_recyc_fac_dom"/>
</dbReference>
<dbReference type="PANTHER" id="PTHR20982:SF3">
    <property type="entry name" value="MITOCHONDRIAL RIBOSOME RECYCLING FACTOR PSEUDO 1"/>
    <property type="match status" value="1"/>
</dbReference>
<feature type="compositionally biased region" description="Basic and acidic residues" evidence="4">
    <location>
        <begin position="219"/>
        <end position="238"/>
    </location>
</feature>
<dbReference type="KEGG" id="mgl:MGL_1284"/>
<keyword evidence="7" id="KW-1185">Reference proteome</keyword>
<organism evidence="6 7">
    <name type="scientific">Malassezia globosa (strain ATCC MYA-4612 / CBS 7966)</name>
    <name type="common">Dandruff-associated fungus</name>
    <dbReference type="NCBI Taxonomy" id="425265"/>
    <lineage>
        <taxon>Eukaryota</taxon>
        <taxon>Fungi</taxon>
        <taxon>Dikarya</taxon>
        <taxon>Basidiomycota</taxon>
        <taxon>Ustilaginomycotina</taxon>
        <taxon>Malasseziomycetes</taxon>
        <taxon>Malasseziales</taxon>
        <taxon>Malasseziaceae</taxon>
        <taxon>Malassezia</taxon>
    </lineage>
</organism>
<dbReference type="STRING" id="425265.A8PX08"/>
<dbReference type="OrthoDB" id="407355at2759"/>
<gene>
    <name evidence="6" type="ORF">MGL_1284</name>
</gene>
<dbReference type="AlphaFoldDB" id="A8PX08"/>
<feature type="region of interest" description="Disordered" evidence="4">
    <location>
        <begin position="215"/>
        <end position="238"/>
    </location>
</feature>
<dbReference type="VEuPathDB" id="FungiDB:MGL_1284"/>
<dbReference type="PANTHER" id="PTHR20982">
    <property type="entry name" value="RIBOSOME RECYCLING FACTOR"/>
    <property type="match status" value="1"/>
</dbReference>
<dbReference type="InParanoid" id="A8PX08"/>
<accession>A8PX08</accession>